<dbReference type="InterPro" id="IPR001054">
    <property type="entry name" value="A/G_cyclase"/>
</dbReference>
<dbReference type="PANTHER" id="PTHR45627">
    <property type="entry name" value="ADENYLATE CYCLASE TYPE 1"/>
    <property type="match status" value="1"/>
</dbReference>
<keyword evidence="7" id="KW-0067">ATP-binding</keyword>
<evidence type="ECO:0000256" key="11">
    <source>
        <dbReference type="ARBA" id="ARBA00023239"/>
    </source>
</evidence>
<evidence type="ECO:0000313" key="14">
    <source>
        <dbReference type="EMBL" id="CAF4396103.1"/>
    </source>
</evidence>
<comment type="subcellular location">
    <subcellularLocation>
        <location evidence="2">Membrane</location>
        <topology evidence="2">Multi-pass membrane protein</topology>
    </subcellularLocation>
</comment>
<evidence type="ECO:0000256" key="6">
    <source>
        <dbReference type="ARBA" id="ARBA00022741"/>
    </source>
</evidence>
<feature type="domain" description="Guanylate cyclase" evidence="13">
    <location>
        <begin position="95"/>
        <end position="195"/>
    </location>
</feature>
<keyword evidence="4" id="KW-0812">Transmembrane</keyword>
<dbReference type="Pfam" id="PF00211">
    <property type="entry name" value="Guanylate_cyc"/>
    <property type="match status" value="1"/>
</dbReference>
<protein>
    <recommendedName>
        <fullName evidence="3">adenylate cyclase</fullName>
        <ecNumber evidence="3">4.6.1.1</ecNumber>
    </recommendedName>
</protein>
<dbReference type="GO" id="GO:0005886">
    <property type="term" value="C:plasma membrane"/>
    <property type="evidence" value="ECO:0007669"/>
    <property type="project" value="TreeGrafter"/>
</dbReference>
<gene>
    <name evidence="14" type="ORF">TSG867_LOCUS12644</name>
</gene>
<name>A0A820P1K9_9BILA</name>
<evidence type="ECO:0000313" key="15">
    <source>
        <dbReference type="Proteomes" id="UP000663862"/>
    </source>
</evidence>
<evidence type="ECO:0000259" key="13">
    <source>
        <dbReference type="PROSITE" id="PS50125"/>
    </source>
</evidence>
<keyword evidence="11" id="KW-0456">Lyase</keyword>
<dbReference type="Proteomes" id="UP000663862">
    <property type="component" value="Unassembled WGS sequence"/>
</dbReference>
<evidence type="ECO:0000256" key="5">
    <source>
        <dbReference type="ARBA" id="ARBA00022723"/>
    </source>
</evidence>
<evidence type="ECO:0000256" key="9">
    <source>
        <dbReference type="ARBA" id="ARBA00022989"/>
    </source>
</evidence>
<comment type="catalytic activity">
    <reaction evidence="1">
        <text>ATP = 3',5'-cyclic AMP + diphosphate</text>
        <dbReference type="Rhea" id="RHEA:15389"/>
        <dbReference type="ChEBI" id="CHEBI:30616"/>
        <dbReference type="ChEBI" id="CHEBI:33019"/>
        <dbReference type="ChEBI" id="CHEBI:58165"/>
        <dbReference type="EC" id="4.6.1.1"/>
    </reaction>
</comment>
<evidence type="ECO:0000256" key="1">
    <source>
        <dbReference type="ARBA" id="ARBA00001593"/>
    </source>
</evidence>
<dbReference type="AlphaFoldDB" id="A0A820P1K9"/>
<dbReference type="SUPFAM" id="SSF55073">
    <property type="entry name" value="Nucleotide cyclase"/>
    <property type="match status" value="1"/>
</dbReference>
<dbReference type="PANTHER" id="PTHR45627:SF8">
    <property type="entry name" value="ADENYLATE CYCLASE TYPE 9"/>
    <property type="match status" value="1"/>
</dbReference>
<dbReference type="EMBL" id="CAJOBQ010000647">
    <property type="protein sequence ID" value="CAF4396103.1"/>
    <property type="molecule type" value="Genomic_DNA"/>
</dbReference>
<keyword evidence="10" id="KW-0472">Membrane</keyword>
<dbReference type="GO" id="GO:0004016">
    <property type="term" value="F:adenylate cyclase activity"/>
    <property type="evidence" value="ECO:0007669"/>
    <property type="project" value="UniProtKB-EC"/>
</dbReference>
<evidence type="ECO:0000256" key="8">
    <source>
        <dbReference type="ARBA" id="ARBA00022842"/>
    </source>
</evidence>
<comment type="caution">
    <text evidence="14">The sequence shown here is derived from an EMBL/GenBank/DDBJ whole genome shotgun (WGS) entry which is preliminary data.</text>
</comment>
<dbReference type="CDD" id="cd07302">
    <property type="entry name" value="CHD"/>
    <property type="match status" value="1"/>
</dbReference>
<reference evidence="14" key="1">
    <citation type="submission" date="2021-02" db="EMBL/GenBank/DDBJ databases">
        <authorList>
            <person name="Nowell W R."/>
        </authorList>
    </citation>
    <scope>NUCLEOTIDE SEQUENCE</scope>
</reference>
<evidence type="ECO:0000256" key="3">
    <source>
        <dbReference type="ARBA" id="ARBA00012201"/>
    </source>
</evidence>
<evidence type="ECO:0000256" key="7">
    <source>
        <dbReference type="ARBA" id="ARBA00022840"/>
    </source>
</evidence>
<dbReference type="Gene3D" id="3.40.140.10">
    <property type="entry name" value="Cytidine Deaminase, domain 2"/>
    <property type="match status" value="1"/>
</dbReference>
<dbReference type="GO" id="GO:0035556">
    <property type="term" value="P:intracellular signal transduction"/>
    <property type="evidence" value="ECO:0007669"/>
    <property type="project" value="InterPro"/>
</dbReference>
<accession>A0A820P1K9</accession>
<evidence type="ECO:0000256" key="4">
    <source>
        <dbReference type="ARBA" id="ARBA00022692"/>
    </source>
</evidence>
<dbReference type="EC" id="4.6.1.1" evidence="3"/>
<dbReference type="InterPro" id="IPR029787">
    <property type="entry name" value="Nucleotide_cyclase"/>
</dbReference>
<sequence>MIGIYLNRLLDITMRSAYNKLCENAVIRGSLLNEHTLISKMIDSLMLRKYAKVIMEDFDVFRERVQNVNASRQGDDDLQMTIFRPLHIERMENVSILFADIVGFTHMSSNKSASQLVSLLSDLYGRFDDLCVQMSCEKIATLGDCCYCVSGCPEPREEHARSCVLMGLTMLNAIEEFDQDNSEYVDMRVGVHSGSQQTHQLLIQLEPKEYAATTRFEDKALIAIKPMVFDKETTIHGTRISRQSCTLFLAIVLIHEITHAVKYFSKKQTTTPELQFFSTYSSPDEHDGGNALEHELLSGEIHINRDSTHTDVELFILGADGRNFKLSPSDINYCLLNNSLRSLSSLVQRLRLKRRRLNDGRKIQYNYSESPDSEKQKNDQELSPDDPLLHVSSDDVNGTGYRYILPENIFKTFIVISDRRTQIAAQDEHYSGRKRWNPTTVNVKNSAVTRSYFERNDSLRQRESSYINIYSRLRPTRLPYIKMIIPSKQHRTPDNQTPSSAQRTCMKLVFFRFYLAAKRPNPLTTLQEDESVASAAQVLLFKYLLHQVKHRTKIDIYFNINKNLCLGMAFSSLTFTTSPAQSNMNNSACTPMSTPFRARSDLM</sequence>
<keyword evidence="8" id="KW-0460">Magnesium</keyword>
<feature type="region of interest" description="Disordered" evidence="12">
    <location>
        <begin position="362"/>
        <end position="393"/>
    </location>
</feature>
<proteinExistence type="predicted"/>
<keyword evidence="5" id="KW-0479">Metal-binding</keyword>
<organism evidence="14 15">
    <name type="scientific">Rotaria socialis</name>
    <dbReference type="NCBI Taxonomy" id="392032"/>
    <lineage>
        <taxon>Eukaryota</taxon>
        <taxon>Metazoa</taxon>
        <taxon>Spiralia</taxon>
        <taxon>Gnathifera</taxon>
        <taxon>Rotifera</taxon>
        <taxon>Eurotatoria</taxon>
        <taxon>Bdelloidea</taxon>
        <taxon>Philodinida</taxon>
        <taxon>Philodinidae</taxon>
        <taxon>Rotaria</taxon>
    </lineage>
</organism>
<keyword evidence="6" id="KW-0547">Nucleotide-binding</keyword>
<dbReference type="GO" id="GO:0009190">
    <property type="term" value="P:cyclic nucleotide biosynthetic process"/>
    <property type="evidence" value="ECO:0007669"/>
    <property type="project" value="InterPro"/>
</dbReference>
<dbReference type="PROSITE" id="PS50125">
    <property type="entry name" value="GUANYLATE_CYCLASE_2"/>
    <property type="match status" value="1"/>
</dbReference>
<dbReference type="SMART" id="SM00044">
    <property type="entry name" value="CYCc"/>
    <property type="match status" value="1"/>
</dbReference>
<keyword evidence="9" id="KW-1133">Transmembrane helix</keyword>
<dbReference type="Gene3D" id="3.30.70.1230">
    <property type="entry name" value="Nucleotide cyclase"/>
    <property type="match status" value="1"/>
</dbReference>
<dbReference type="GO" id="GO:0005524">
    <property type="term" value="F:ATP binding"/>
    <property type="evidence" value="ECO:0007669"/>
    <property type="project" value="UniProtKB-KW"/>
</dbReference>
<evidence type="ECO:0000256" key="2">
    <source>
        <dbReference type="ARBA" id="ARBA00004141"/>
    </source>
</evidence>
<dbReference type="GO" id="GO:0007189">
    <property type="term" value="P:adenylate cyclase-activating G protein-coupled receptor signaling pathway"/>
    <property type="evidence" value="ECO:0007669"/>
    <property type="project" value="TreeGrafter"/>
</dbReference>
<evidence type="ECO:0000256" key="12">
    <source>
        <dbReference type="SAM" id="MobiDB-lite"/>
    </source>
</evidence>
<evidence type="ECO:0000256" key="10">
    <source>
        <dbReference type="ARBA" id="ARBA00023136"/>
    </source>
</evidence>
<dbReference type="GO" id="GO:0046872">
    <property type="term" value="F:metal ion binding"/>
    <property type="evidence" value="ECO:0007669"/>
    <property type="project" value="UniProtKB-KW"/>
</dbReference>